<protein>
    <recommendedName>
        <fullName evidence="1">NXPE C-terminal domain-containing protein</fullName>
    </recommendedName>
</protein>
<dbReference type="OrthoDB" id="8675562at2759"/>
<feature type="domain" description="NXPE C-terminal" evidence="1">
    <location>
        <begin position="37"/>
        <end position="262"/>
    </location>
</feature>
<dbReference type="Proteomes" id="UP000678393">
    <property type="component" value="Unassembled WGS sequence"/>
</dbReference>
<gene>
    <name evidence="2" type="ORF">CUNI_LOCUS16542</name>
</gene>
<feature type="non-terminal residue" evidence="2">
    <location>
        <position position="1"/>
    </location>
</feature>
<dbReference type="EMBL" id="CAJHNH020004409">
    <property type="protein sequence ID" value="CAG5130984.1"/>
    <property type="molecule type" value="Genomic_DNA"/>
</dbReference>
<dbReference type="PANTHER" id="PTHR16165:SF5">
    <property type="entry name" value="NXPE FAMILY MEMBER 3"/>
    <property type="match status" value="1"/>
</dbReference>
<proteinExistence type="predicted"/>
<keyword evidence="3" id="KW-1185">Reference proteome</keyword>
<dbReference type="PANTHER" id="PTHR16165">
    <property type="entry name" value="NXPE FAMILY MEMBER"/>
    <property type="match status" value="1"/>
</dbReference>
<evidence type="ECO:0000313" key="2">
    <source>
        <dbReference type="EMBL" id="CAG5130984.1"/>
    </source>
</evidence>
<dbReference type="Pfam" id="PF24536">
    <property type="entry name" value="NXPE4_C"/>
    <property type="match status" value="1"/>
</dbReference>
<dbReference type="AlphaFoldDB" id="A0A8S3ZMY2"/>
<comment type="caution">
    <text evidence="2">The sequence shown here is derived from an EMBL/GenBank/DDBJ whole genome shotgun (WGS) entry which is preliminary data.</text>
</comment>
<sequence>KSGLTRLPDPNVPCNKVSPRSTWHQSEPTGYFYHKVWKPFLCFVPDKVEQFDESCLKNLHIIFYGDSNSRYIYYRIKSKVRCNESLLVSGNDHYHAPRTCENRTSNFSIQSIPHSNPFHIGLRHFYTTSYLHSPEKIIGSIPSEGRYIIGLSHYLHYTAHHVSVYERALIALRETIIRLLKRNPHVLILLRGPHVAEREPYIYYMGDVWGQYFVAIQKETFRDLQDHIIYFPTWDITVASEDTFIHPACNDHLSDVMFQFLCGREQ</sequence>
<name>A0A8S3ZMY2_9EUPU</name>
<evidence type="ECO:0000259" key="1">
    <source>
        <dbReference type="Pfam" id="PF24536"/>
    </source>
</evidence>
<evidence type="ECO:0000313" key="3">
    <source>
        <dbReference type="Proteomes" id="UP000678393"/>
    </source>
</evidence>
<reference evidence="2" key="1">
    <citation type="submission" date="2021-04" db="EMBL/GenBank/DDBJ databases">
        <authorList>
            <consortium name="Molecular Ecology Group"/>
        </authorList>
    </citation>
    <scope>NUCLEOTIDE SEQUENCE</scope>
</reference>
<accession>A0A8S3ZMY2</accession>
<organism evidence="2 3">
    <name type="scientific">Candidula unifasciata</name>
    <dbReference type="NCBI Taxonomy" id="100452"/>
    <lineage>
        <taxon>Eukaryota</taxon>
        <taxon>Metazoa</taxon>
        <taxon>Spiralia</taxon>
        <taxon>Lophotrochozoa</taxon>
        <taxon>Mollusca</taxon>
        <taxon>Gastropoda</taxon>
        <taxon>Heterobranchia</taxon>
        <taxon>Euthyneura</taxon>
        <taxon>Panpulmonata</taxon>
        <taxon>Eupulmonata</taxon>
        <taxon>Stylommatophora</taxon>
        <taxon>Helicina</taxon>
        <taxon>Helicoidea</taxon>
        <taxon>Geomitridae</taxon>
        <taxon>Candidula</taxon>
    </lineage>
</organism>
<dbReference type="InterPro" id="IPR057106">
    <property type="entry name" value="NXPE4_C"/>
</dbReference>